<evidence type="ECO:0000313" key="3">
    <source>
        <dbReference type="EMBL" id="KIM93752.1"/>
    </source>
</evidence>
<dbReference type="AlphaFoldDB" id="A0A0C3CVM1"/>
<accession>A0A0C3CVM1</accession>
<evidence type="ECO:0000259" key="2">
    <source>
        <dbReference type="Pfam" id="PF07859"/>
    </source>
</evidence>
<keyword evidence="4" id="KW-1185">Reference proteome</keyword>
<reference evidence="3 4" key="1">
    <citation type="submission" date="2014-04" db="EMBL/GenBank/DDBJ databases">
        <authorList>
            <consortium name="DOE Joint Genome Institute"/>
            <person name="Kuo A."/>
            <person name="Martino E."/>
            <person name="Perotto S."/>
            <person name="Kohler A."/>
            <person name="Nagy L.G."/>
            <person name="Floudas D."/>
            <person name="Copeland A."/>
            <person name="Barry K.W."/>
            <person name="Cichocki N."/>
            <person name="Veneault-Fourrey C."/>
            <person name="LaButti K."/>
            <person name="Lindquist E.A."/>
            <person name="Lipzen A."/>
            <person name="Lundell T."/>
            <person name="Morin E."/>
            <person name="Murat C."/>
            <person name="Sun H."/>
            <person name="Tunlid A."/>
            <person name="Henrissat B."/>
            <person name="Grigoriev I.V."/>
            <person name="Hibbett D.S."/>
            <person name="Martin F."/>
            <person name="Nordberg H.P."/>
            <person name="Cantor M.N."/>
            <person name="Hua S.X."/>
        </authorList>
    </citation>
    <scope>NUCLEOTIDE SEQUENCE [LARGE SCALE GENOMIC DNA]</scope>
    <source>
        <strain evidence="3 4">Zn</strain>
    </source>
</reference>
<dbReference type="PANTHER" id="PTHR48081:SF8">
    <property type="entry name" value="ALPHA_BETA HYDROLASE FOLD-3 DOMAIN-CONTAINING PROTEIN-RELATED"/>
    <property type="match status" value="1"/>
</dbReference>
<dbReference type="InterPro" id="IPR050300">
    <property type="entry name" value="GDXG_lipolytic_enzyme"/>
</dbReference>
<dbReference type="EMBL" id="KN832893">
    <property type="protein sequence ID" value="KIM93752.1"/>
    <property type="molecule type" value="Genomic_DNA"/>
</dbReference>
<organism evidence="3 4">
    <name type="scientific">Oidiodendron maius (strain Zn)</name>
    <dbReference type="NCBI Taxonomy" id="913774"/>
    <lineage>
        <taxon>Eukaryota</taxon>
        <taxon>Fungi</taxon>
        <taxon>Dikarya</taxon>
        <taxon>Ascomycota</taxon>
        <taxon>Pezizomycotina</taxon>
        <taxon>Leotiomycetes</taxon>
        <taxon>Leotiomycetes incertae sedis</taxon>
        <taxon>Myxotrichaceae</taxon>
        <taxon>Oidiodendron</taxon>
    </lineage>
</organism>
<feature type="domain" description="Alpha/beta hydrolase fold-3" evidence="2">
    <location>
        <begin position="29"/>
        <end position="237"/>
    </location>
</feature>
<dbReference type="PANTHER" id="PTHR48081">
    <property type="entry name" value="AB HYDROLASE SUPERFAMILY PROTEIN C4A8.06C"/>
    <property type="match status" value="1"/>
</dbReference>
<evidence type="ECO:0000313" key="4">
    <source>
        <dbReference type="Proteomes" id="UP000054321"/>
    </source>
</evidence>
<dbReference type="InterPro" id="IPR013094">
    <property type="entry name" value="AB_hydrolase_3"/>
</dbReference>
<dbReference type="InParanoid" id="A0A0C3CVM1"/>
<dbReference type="Pfam" id="PF07859">
    <property type="entry name" value="Abhydrolase_3"/>
    <property type="match status" value="1"/>
</dbReference>
<protein>
    <recommendedName>
        <fullName evidence="2">Alpha/beta hydrolase fold-3 domain-containing protein</fullName>
    </recommendedName>
</protein>
<dbReference type="OrthoDB" id="408631at2759"/>
<dbReference type="InterPro" id="IPR029058">
    <property type="entry name" value="AB_hydrolase_fold"/>
</dbReference>
<dbReference type="STRING" id="913774.A0A0C3CVM1"/>
<dbReference type="Gene3D" id="3.40.50.1820">
    <property type="entry name" value="alpha/beta hydrolase"/>
    <property type="match status" value="1"/>
</dbReference>
<proteinExistence type="predicted"/>
<keyword evidence="1" id="KW-0378">Hydrolase</keyword>
<dbReference type="GO" id="GO:0016787">
    <property type="term" value="F:hydrolase activity"/>
    <property type="evidence" value="ECO:0007669"/>
    <property type="project" value="UniProtKB-KW"/>
</dbReference>
<evidence type="ECO:0000256" key="1">
    <source>
        <dbReference type="ARBA" id="ARBA00022801"/>
    </source>
</evidence>
<reference evidence="4" key="2">
    <citation type="submission" date="2015-01" db="EMBL/GenBank/DDBJ databases">
        <title>Evolutionary Origins and Diversification of the Mycorrhizal Mutualists.</title>
        <authorList>
            <consortium name="DOE Joint Genome Institute"/>
            <consortium name="Mycorrhizal Genomics Consortium"/>
            <person name="Kohler A."/>
            <person name="Kuo A."/>
            <person name="Nagy L.G."/>
            <person name="Floudas D."/>
            <person name="Copeland A."/>
            <person name="Barry K.W."/>
            <person name="Cichocki N."/>
            <person name="Veneault-Fourrey C."/>
            <person name="LaButti K."/>
            <person name="Lindquist E.A."/>
            <person name="Lipzen A."/>
            <person name="Lundell T."/>
            <person name="Morin E."/>
            <person name="Murat C."/>
            <person name="Riley R."/>
            <person name="Ohm R."/>
            <person name="Sun H."/>
            <person name="Tunlid A."/>
            <person name="Henrissat B."/>
            <person name="Grigoriev I.V."/>
            <person name="Hibbett D.S."/>
            <person name="Martin F."/>
        </authorList>
    </citation>
    <scope>NUCLEOTIDE SEQUENCE [LARGE SCALE GENOMIC DNA]</scope>
    <source>
        <strain evidence="4">Zn</strain>
    </source>
</reference>
<sequence>MIAMRDGVELEMRIFKPENAASVPVYLGYHGGGWCAGSNDSEELINRKISKTLNVVVFSIAYRLAPENPFPVPFNDAEDGLKWVYENASRFGADVTKGFVVGGTSSGGHLSAMATFRARKQGIPITGCFSRAPMVMDRTTAKDSWKETLDILPKDVYTPMLDWEACVRLPMLIDPPLTDPSNFPIFAESFELFPRAYMQVPGLDPLSGEGLLFEKVLREHGVETKLDYYPNMPHPFHNFQQLTTARKSVEDAMSGLRWLFRL</sequence>
<dbReference type="SUPFAM" id="SSF53474">
    <property type="entry name" value="alpha/beta-Hydrolases"/>
    <property type="match status" value="1"/>
</dbReference>
<dbReference type="HOGENOM" id="CLU_012494_6_3_1"/>
<gene>
    <name evidence="3" type="ORF">OIDMADRAFT_137227</name>
</gene>
<dbReference type="Proteomes" id="UP000054321">
    <property type="component" value="Unassembled WGS sequence"/>
</dbReference>
<name>A0A0C3CVM1_OIDMZ</name>